<dbReference type="SMART" id="SM00020">
    <property type="entry name" value="Tryp_SPc"/>
    <property type="match status" value="1"/>
</dbReference>
<feature type="signal peptide" evidence="2">
    <location>
        <begin position="1"/>
        <end position="24"/>
    </location>
</feature>
<dbReference type="PROSITE" id="PS00134">
    <property type="entry name" value="TRYPSIN_HIS"/>
    <property type="match status" value="1"/>
</dbReference>
<proteinExistence type="predicted"/>
<gene>
    <name evidence="4" type="ORF">LWC34_05045</name>
</gene>
<dbReference type="PRINTS" id="PR00722">
    <property type="entry name" value="CHYMOTRYPSIN"/>
</dbReference>
<reference evidence="4 5" key="1">
    <citation type="submission" date="2021-12" db="EMBL/GenBank/DDBJ databases">
        <title>Genome sequence of Kibdelosporangium philippinense ATCC 49844.</title>
        <authorList>
            <person name="Fedorov E.A."/>
            <person name="Omeragic M."/>
            <person name="Shalygina K.F."/>
            <person name="Maclea K.S."/>
        </authorList>
    </citation>
    <scope>NUCLEOTIDE SEQUENCE [LARGE SCALE GENOMIC DNA]</scope>
    <source>
        <strain evidence="4 5">ATCC 49844</strain>
    </source>
</reference>
<evidence type="ECO:0000259" key="3">
    <source>
        <dbReference type="PROSITE" id="PS50240"/>
    </source>
</evidence>
<dbReference type="InterPro" id="IPR018114">
    <property type="entry name" value="TRYPSIN_HIS"/>
</dbReference>
<dbReference type="EC" id="3.4.21.-" evidence="4"/>
<dbReference type="Proteomes" id="UP001521150">
    <property type="component" value="Unassembled WGS sequence"/>
</dbReference>
<keyword evidence="1" id="KW-1015">Disulfide bond</keyword>
<dbReference type="SUPFAM" id="SSF50494">
    <property type="entry name" value="Trypsin-like serine proteases"/>
    <property type="match status" value="1"/>
</dbReference>
<dbReference type="InterPro" id="IPR051487">
    <property type="entry name" value="Ser/Thr_Proteases_Immune/Dev"/>
</dbReference>
<name>A0ABS8Z2X9_9PSEU</name>
<dbReference type="Gene3D" id="2.40.10.10">
    <property type="entry name" value="Trypsin-like serine proteases"/>
    <property type="match status" value="1"/>
</dbReference>
<dbReference type="InterPro" id="IPR001314">
    <property type="entry name" value="Peptidase_S1A"/>
</dbReference>
<evidence type="ECO:0000256" key="1">
    <source>
        <dbReference type="ARBA" id="ARBA00023157"/>
    </source>
</evidence>
<evidence type="ECO:0000313" key="4">
    <source>
        <dbReference type="EMBL" id="MCE7002195.1"/>
    </source>
</evidence>
<sequence length="250" mass="26685">MKFCGVVLSCVLAIVVLLTGNASAIEGGAEIADGKYPWHVKVGNPADGYCSGSLVSARHILTAAHCVAKEVHTPDWMFAHFLGLPPPFTGFRVRVVRTERHPAGVNDARKADIALLTLEYPVIVRPVSLVASGDSLHTRPGSKVTVAGYGETGEQSETGRSARELVFKATDTCARTGRQWFCADAPSRDSGIRPGDSGGPAFTETTENGEVRYVLLGTSSNHRGANTWFANLSLPVFNDWIRDVSGTSAM</sequence>
<keyword evidence="2" id="KW-0732">Signal</keyword>
<dbReference type="PROSITE" id="PS50240">
    <property type="entry name" value="TRYPSIN_DOM"/>
    <property type="match status" value="1"/>
</dbReference>
<feature type="domain" description="Peptidase S1" evidence="3">
    <location>
        <begin position="25"/>
        <end position="246"/>
    </location>
</feature>
<keyword evidence="5" id="KW-1185">Reference proteome</keyword>
<dbReference type="Pfam" id="PF00089">
    <property type="entry name" value="Trypsin"/>
    <property type="match status" value="1"/>
</dbReference>
<accession>A0ABS8Z2X9</accession>
<feature type="chain" id="PRO_5045365673" evidence="2">
    <location>
        <begin position="25"/>
        <end position="250"/>
    </location>
</feature>
<keyword evidence="4" id="KW-0378">Hydrolase</keyword>
<dbReference type="EMBL" id="JAJVCN010000001">
    <property type="protein sequence ID" value="MCE7002195.1"/>
    <property type="molecule type" value="Genomic_DNA"/>
</dbReference>
<comment type="caution">
    <text evidence="4">The sequence shown here is derived from an EMBL/GenBank/DDBJ whole genome shotgun (WGS) entry which is preliminary data.</text>
</comment>
<organism evidence="4 5">
    <name type="scientific">Kibdelosporangium philippinense</name>
    <dbReference type="NCBI Taxonomy" id="211113"/>
    <lineage>
        <taxon>Bacteria</taxon>
        <taxon>Bacillati</taxon>
        <taxon>Actinomycetota</taxon>
        <taxon>Actinomycetes</taxon>
        <taxon>Pseudonocardiales</taxon>
        <taxon>Pseudonocardiaceae</taxon>
        <taxon>Kibdelosporangium</taxon>
    </lineage>
</organism>
<dbReference type="GO" id="GO:0016787">
    <property type="term" value="F:hydrolase activity"/>
    <property type="evidence" value="ECO:0007669"/>
    <property type="project" value="UniProtKB-KW"/>
</dbReference>
<dbReference type="PANTHER" id="PTHR24256">
    <property type="entry name" value="TRYPTASE-RELATED"/>
    <property type="match status" value="1"/>
</dbReference>
<dbReference type="InterPro" id="IPR009003">
    <property type="entry name" value="Peptidase_S1_PA"/>
</dbReference>
<protein>
    <submittedName>
        <fullName evidence="4">Trypsin-like serine protease</fullName>
        <ecNumber evidence="4">3.4.21.-</ecNumber>
    </submittedName>
</protein>
<dbReference type="InterPro" id="IPR001254">
    <property type="entry name" value="Trypsin_dom"/>
</dbReference>
<dbReference type="RefSeq" id="WP_233723225.1">
    <property type="nucleotide sequence ID" value="NZ_JAJVCN010000001.1"/>
</dbReference>
<evidence type="ECO:0000313" key="5">
    <source>
        <dbReference type="Proteomes" id="UP001521150"/>
    </source>
</evidence>
<dbReference type="InterPro" id="IPR043504">
    <property type="entry name" value="Peptidase_S1_PA_chymotrypsin"/>
</dbReference>
<evidence type="ECO:0000256" key="2">
    <source>
        <dbReference type="SAM" id="SignalP"/>
    </source>
</evidence>